<feature type="domain" description="DUF1559" evidence="2">
    <location>
        <begin position="35"/>
        <end position="323"/>
    </location>
</feature>
<keyword evidence="1" id="KW-0812">Transmembrane</keyword>
<dbReference type="PANTHER" id="PTHR30093:SF2">
    <property type="entry name" value="TYPE II SECRETION SYSTEM PROTEIN H"/>
    <property type="match status" value="1"/>
</dbReference>
<evidence type="ECO:0000256" key="1">
    <source>
        <dbReference type="SAM" id="Phobius"/>
    </source>
</evidence>
<gene>
    <name evidence="3" type="ORF">DSM3645_20897</name>
</gene>
<name>A3ZQX6_9BACT</name>
<dbReference type="InterPro" id="IPR011453">
    <property type="entry name" value="DUF1559"/>
</dbReference>
<feature type="transmembrane region" description="Helical" evidence="1">
    <location>
        <begin position="12"/>
        <end position="34"/>
    </location>
</feature>
<dbReference type="EMBL" id="AANZ01000006">
    <property type="protein sequence ID" value="EAQ81069.1"/>
    <property type="molecule type" value="Genomic_DNA"/>
</dbReference>
<reference evidence="3 4" key="1">
    <citation type="submission" date="2006-02" db="EMBL/GenBank/DDBJ databases">
        <authorList>
            <person name="Amann R."/>
            <person name="Ferriera S."/>
            <person name="Johnson J."/>
            <person name="Kravitz S."/>
            <person name="Halpern A."/>
            <person name="Remington K."/>
            <person name="Beeson K."/>
            <person name="Tran B."/>
            <person name="Rogers Y.-H."/>
            <person name="Friedman R."/>
            <person name="Venter J.C."/>
        </authorList>
    </citation>
    <scope>NUCLEOTIDE SEQUENCE [LARGE SCALE GENOMIC DNA]</scope>
    <source>
        <strain evidence="3 4">DSM 3645</strain>
    </source>
</reference>
<accession>A3ZQX6</accession>
<organism evidence="3 4">
    <name type="scientific">Blastopirellula marina DSM 3645</name>
    <dbReference type="NCBI Taxonomy" id="314230"/>
    <lineage>
        <taxon>Bacteria</taxon>
        <taxon>Pseudomonadati</taxon>
        <taxon>Planctomycetota</taxon>
        <taxon>Planctomycetia</taxon>
        <taxon>Pirellulales</taxon>
        <taxon>Pirellulaceae</taxon>
        <taxon>Blastopirellula</taxon>
    </lineage>
</organism>
<sequence length="341" mass="36803">MVFRTRRPDGFTLVELLVVIAIIGVLIALLLPAVQQAREAARRMSCLNNLKQIGLAMQNYHDTYGRFPAGAGATSSSAATDQKNAANWRVAMLPYIEQNAAYQQLDHAHGSFWAHSATPQVLSDLRVPMFQCPSSAFEMTNRKDIVYSGRTSGGVDIDCQVMDYVGVVGAYPDPAGRDDLCTASSALRYGALCENGMMRTLKGIGLQECLDGTSNTILIAEQSGQVDGVEKSANPLGGWHGWVFNSETHYTSTTDIATYTGTIYAGGITTVRVAPNTYWKSGAPSNAYNQYAPNTVLNSFHPGGIQAVFADGSVHFIPQTIDFTLLSKLSVRDDGEVIGPY</sequence>
<dbReference type="Pfam" id="PF07963">
    <property type="entry name" value="N_methyl"/>
    <property type="match status" value="1"/>
</dbReference>
<dbReference type="NCBIfam" id="TIGR02532">
    <property type="entry name" value="IV_pilin_GFxxxE"/>
    <property type="match status" value="1"/>
</dbReference>
<dbReference type="AlphaFoldDB" id="A3ZQX6"/>
<dbReference type="Gene3D" id="3.30.700.10">
    <property type="entry name" value="Glycoprotein, Type 4 Pilin"/>
    <property type="match status" value="1"/>
</dbReference>
<dbReference type="STRING" id="314230.DSM3645_20897"/>
<dbReference type="Proteomes" id="UP000004358">
    <property type="component" value="Unassembled WGS sequence"/>
</dbReference>
<keyword evidence="1" id="KW-0472">Membrane</keyword>
<dbReference type="Pfam" id="PF07596">
    <property type="entry name" value="SBP_bac_10"/>
    <property type="match status" value="1"/>
</dbReference>
<dbReference type="RefSeq" id="WP_002652076.1">
    <property type="nucleotide sequence ID" value="NZ_CH672376.1"/>
</dbReference>
<protein>
    <recommendedName>
        <fullName evidence="2">DUF1559 domain-containing protein</fullName>
    </recommendedName>
</protein>
<dbReference type="HOGENOM" id="CLU_041661_0_0_0"/>
<evidence type="ECO:0000313" key="3">
    <source>
        <dbReference type="EMBL" id="EAQ81069.1"/>
    </source>
</evidence>
<dbReference type="InterPro" id="IPR012902">
    <property type="entry name" value="N_methyl_site"/>
</dbReference>
<evidence type="ECO:0000259" key="2">
    <source>
        <dbReference type="Pfam" id="PF07596"/>
    </source>
</evidence>
<dbReference type="SUPFAM" id="SSF54523">
    <property type="entry name" value="Pili subunits"/>
    <property type="match status" value="1"/>
</dbReference>
<keyword evidence="1" id="KW-1133">Transmembrane helix</keyword>
<evidence type="ECO:0000313" key="4">
    <source>
        <dbReference type="Proteomes" id="UP000004358"/>
    </source>
</evidence>
<proteinExistence type="predicted"/>
<dbReference type="InterPro" id="IPR027558">
    <property type="entry name" value="Pre_pil_HX9DG_C"/>
</dbReference>
<dbReference type="OrthoDB" id="280382at2"/>
<dbReference type="eggNOG" id="COG4968">
    <property type="taxonomic scope" value="Bacteria"/>
</dbReference>
<comment type="caution">
    <text evidence="3">The sequence shown here is derived from an EMBL/GenBank/DDBJ whole genome shotgun (WGS) entry which is preliminary data.</text>
</comment>
<dbReference type="PANTHER" id="PTHR30093">
    <property type="entry name" value="GENERAL SECRETION PATHWAY PROTEIN G"/>
    <property type="match status" value="1"/>
</dbReference>
<dbReference type="InterPro" id="IPR045584">
    <property type="entry name" value="Pilin-like"/>
</dbReference>
<dbReference type="NCBIfam" id="TIGR04294">
    <property type="entry name" value="pre_pil_HX9DG"/>
    <property type="match status" value="1"/>
</dbReference>